<organism evidence="1 2">
    <name type="scientific">Rhododendron griersonianum</name>
    <dbReference type="NCBI Taxonomy" id="479676"/>
    <lineage>
        <taxon>Eukaryota</taxon>
        <taxon>Viridiplantae</taxon>
        <taxon>Streptophyta</taxon>
        <taxon>Embryophyta</taxon>
        <taxon>Tracheophyta</taxon>
        <taxon>Spermatophyta</taxon>
        <taxon>Magnoliopsida</taxon>
        <taxon>eudicotyledons</taxon>
        <taxon>Gunneridae</taxon>
        <taxon>Pentapetalae</taxon>
        <taxon>asterids</taxon>
        <taxon>Ericales</taxon>
        <taxon>Ericaceae</taxon>
        <taxon>Ericoideae</taxon>
        <taxon>Rhodoreae</taxon>
        <taxon>Rhododendron</taxon>
    </lineage>
</organism>
<proteinExistence type="predicted"/>
<dbReference type="Proteomes" id="UP000823749">
    <property type="component" value="Chromosome 9"/>
</dbReference>
<comment type="caution">
    <text evidence="1">The sequence shown here is derived from an EMBL/GenBank/DDBJ whole genome shotgun (WGS) entry which is preliminary data.</text>
</comment>
<evidence type="ECO:0000313" key="2">
    <source>
        <dbReference type="Proteomes" id="UP000823749"/>
    </source>
</evidence>
<gene>
    <name evidence="1" type="ORF">RHGRI_026625</name>
</gene>
<reference evidence="1" key="1">
    <citation type="submission" date="2020-08" db="EMBL/GenBank/DDBJ databases">
        <title>Plant Genome Project.</title>
        <authorList>
            <person name="Zhang R.-G."/>
        </authorList>
    </citation>
    <scope>NUCLEOTIDE SEQUENCE</scope>
    <source>
        <strain evidence="1">WSP0</strain>
        <tissue evidence="1">Leaf</tissue>
    </source>
</reference>
<protein>
    <submittedName>
        <fullName evidence="1">Uncharacterized protein</fullName>
    </submittedName>
</protein>
<dbReference type="AlphaFoldDB" id="A0AAV6IU42"/>
<accession>A0AAV6IU42</accession>
<evidence type="ECO:0000313" key="1">
    <source>
        <dbReference type="EMBL" id="KAG5532073.1"/>
    </source>
</evidence>
<keyword evidence="2" id="KW-1185">Reference proteome</keyword>
<sequence>MEKWLRKRPPMEPNLPEAKGVNVVEQDDPLAEAKIEVENAVAQESIEPLIHNDAIPDIVDAETNGSVQVARGGGVFSFAAHLGSLENFPLTPPFVPVTKMPLESSPSLDSPLQNLRVSDTSFVGRPAVKRKKTMHGDGGSLDAAGEVTHLGHDLVGMGGHPLVEGHAELEV</sequence>
<dbReference type="EMBL" id="JACTNZ010000009">
    <property type="protein sequence ID" value="KAG5532073.1"/>
    <property type="molecule type" value="Genomic_DNA"/>
</dbReference>
<name>A0AAV6IU42_9ERIC</name>